<feature type="transmembrane region" description="Helical" evidence="2">
    <location>
        <begin position="127"/>
        <end position="145"/>
    </location>
</feature>
<dbReference type="eggNOG" id="KOG1347">
    <property type="taxonomic scope" value="Eukaryota"/>
</dbReference>
<feature type="transmembrane region" description="Helical" evidence="2">
    <location>
        <begin position="444"/>
        <end position="463"/>
    </location>
</feature>
<reference evidence="3 4" key="1">
    <citation type="submission" date="2011-07" db="EMBL/GenBank/DDBJ databases">
        <authorList>
            <person name="Coyne R."/>
            <person name="Brami D."/>
            <person name="Johnson J."/>
            <person name="Hostetler J."/>
            <person name="Hannick L."/>
            <person name="Clark T."/>
            <person name="Cassidy-Hanley D."/>
            <person name="Inman J."/>
        </authorList>
    </citation>
    <scope>NUCLEOTIDE SEQUENCE [LARGE SCALE GENOMIC DNA]</scope>
    <source>
        <strain evidence="3 4">G5</strain>
    </source>
</reference>
<evidence type="ECO:0000256" key="2">
    <source>
        <dbReference type="SAM" id="Phobius"/>
    </source>
</evidence>
<proteinExistence type="inferred from homology"/>
<dbReference type="GO" id="GO:0015297">
    <property type="term" value="F:antiporter activity"/>
    <property type="evidence" value="ECO:0007669"/>
    <property type="project" value="InterPro"/>
</dbReference>
<name>G0QTB5_ICHMU</name>
<keyword evidence="2" id="KW-1133">Transmembrane helix</keyword>
<dbReference type="EMBL" id="GL983849">
    <property type="protein sequence ID" value="EGR31550.1"/>
    <property type="molecule type" value="Genomic_DNA"/>
</dbReference>
<dbReference type="AlphaFoldDB" id="G0QTB5"/>
<dbReference type="InterPro" id="IPR002528">
    <property type="entry name" value="MATE_fam"/>
</dbReference>
<dbReference type="GO" id="GO:0016020">
    <property type="term" value="C:membrane"/>
    <property type="evidence" value="ECO:0007669"/>
    <property type="project" value="InterPro"/>
</dbReference>
<sequence length="497" mass="56795">MQAKNSNINTFSIQREETSTQASQSERNSEINKNIIKDKVNFKWLLKSCIEEALSFFLEWVPSTITLIFIKNNYPQNIINGFGLGLVWSNCIGQGLYYGLSSGLETMASHEHGAGNYNQVGILFQKTLYISFLMFIPISLSMYFSENIISLWNRDIYLSYIAGQYCIYQIPGIFFTAIYYAYKATLNAQNEYRIQVYSSGSNLILTILYCYIFISKLDLGIYGASIVFSSCQISNLLLCYLFAKQKKDLQKCFIPFNSKCFNDISYFLKTAIPIGSLVALEWMLQEANSIIASNLPSQQYAAHIILANLICVCNQFPLGYATASCTFISNEMGKGNIHNANKYAQYSFIIITFHLMLTLLPVYLLQNQIADIFAVDDNVKQSIILIFNIFIIQYCFDCFQCMLTAYMRAIAQERFSSASFIFCYAFVGLGLSYFLAYYTSFQIQGIWIGITIGLGLYVVMQIVKLQITDLKEMAQIIYERICSQQNNQYKLMNDDNY</sequence>
<keyword evidence="4" id="KW-1185">Reference proteome</keyword>
<dbReference type="InParanoid" id="G0QTB5"/>
<organism evidence="3 4">
    <name type="scientific">Ichthyophthirius multifiliis</name>
    <name type="common">White spot disease agent</name>
    <name type="synonym">Ich</name>
    <dbReference type="NCBI Taxonomy" id="5932"/>
    <lineage>
        <taxon>Eukaryota</taxon>
        <taxon>Sar</taxon>
        <taxon>Alveolata</taxon>
        <taxon>Ciliophora</taxon>
        <taxon>Intramacronucleata</taxon>
        <taxon>Oligohymenophorea</taxon>
        <taxon>Hymenostomatida</taxon>
        <taxon>Ophryoglenina</taxon>
        <taxon>Ichthyophthirius</taxon>
    </lineage>
</organism>
<dbReference type="Proteomes" id="UP000008983">
    <property type="component" value="Unassembled WGS sequence"/>
</dbReference>
<gene>
    <name evidence="3" type="ORF">IMG5_107700</name>
</gene>
<feature type="transmembrane region" description="Helical" evidence="2">
    <location>
        <begin position="194"/>
        <end position="214"/>
    </location>
</feature>
<comment type="similarity">
    <text evidence="1">Belongs to the multi antimicrobial extrusion (MATE) (TC 2.A.66.1) family.</text>
</comment>
<feature type="transmembrane region" description="Helical" evidence="2">
    <location>
        <begin position="418"/>
        <end position="438"/>
    </location>
</feature>
<evidence type="ECO:0000256" key="1">
    <source>
        <dbReference type="ARBA" id="ARBA00010199"/>
    </source>
</evidence>
<dbReference type="OMA" id="AHLYVMA"/>
<keyword evidence="2" id="KW-0812">Transmembrane</keyword>
<keyword evidence="2" id="KW-0472">Membrane</keyword>
<feature type="transmembrane region" description="Helical" evidence="2">
    <location>
        <begin position="264"/>
        <end position="284"/>
    </location>
</feature>
<accession>G0QTB5</accession>
<feature type="transmembrane region" description="Helical" evidence="2">
    <location>
        <begin position="220"/>
        <end position="243"/>
    </location>
</feature>
<dbReference type="STRING" id="857967.G0QTB5"/>
<feature type="transmembrane region" description="Helical" evidence="2">
    <location>
        <begin position="157"/>
        <end position="182"/>
    </location>
</feature>
<feature type="transmembrane region" description="Helical" evidence="2">
    <location>
        <begin position="304"/>
        <end position="323"/>
    </location>
</feature>
<dbReference type="GO" id="GO:0042910">
    <property type="term" value="F:xenobiotic transmembrane transporter activity"/>
    <property type="evidence" value="ECO:0007669"/>
    <property type="project" value="InterPro"/>
</dbReference>
<dbReference type="Pfam" id="PF01554">
    <property type="entry name" value="MatE"/>
    <property type="match status" value="2"/>
</dbReference>
<dbReference type="PANTHER" id="PTHR11206">
    <property type="entry name" value="MULTIDRUG RESISTANCE PROTEIN"/>
    <property type="match status" value="1"/>
</dbReference>
<dbReference type="GeneID" id="14907669"/>
<feature type="transmembrane region" description="Helical" evidence="2">
    <location>
        <begin position="383"/>
        <end position="406"/>
    </location>
</feature>
<evidence type="ECO:0000313" key="4">
    <source>
        <dbReference type="Proteomes" id="UP000008983"/>
    </source>
</evidence>
<dbReference type="OrthoDB" id="422231at2759"/>
<protein>
    <submittedName>
        <fullName evidence="3">MatE efflux family protein, putative</fullName>
    </submittedName>
</protein>
<dbReference type="RefSeq" id="XP_004035036.1">
    <property type="nucleotide sequence ID" value="XM_004034988.1"/>
</dbReference>
<feature type="transmembrane region" description="Helical" evidence="2">
    <location>
        <begin position="343"/>
        <end position="363"/>
    </location>
</feature>
<evidence type="ECO:0000313" key="3">
    <source>
        <dbReference type="EMBL" id="EGR31550.1"/>
    </source>
</evidence>